<dbReference type="RefSeq" id="WP_089062665.1">
    <property type="nucleotide sequence ID" value="NZ_CP022315.1"/>
</dbReference>
<dbReference type="AlphaFoldDB" id="A0A220U679"/>
<dbReference type="CDD" id="cd22191">
    <property type="entry name" value="DPBB_RlpA_EXP_N-like"/>
    <property type="match status" value="1"/>
</dbReference>
<organism evidence="1 2">
    <name type="scientific">Virgibacillus phasianinus</name>
    <dbReference type="NCBI Taxonomy" id="2017483"/>
    <lineage>
        <taxon>Bacteria</taxon>
        <taxon>Bacillati</taxon>
        <taxon>Bacillota</taxon>
        <taxon>Bacilli</taxon>
        <taxon>Bacillales</taxon>
        <taxon>Bacillaceae</taxon>
        <taxon>Virgibacillus</taxon>
    </lineage>
</organism>
<accession>A0A220U679</accession>
<reference evidence="1 2" key="1">
    <citation type="submission" date="2017-07" db="EMBL/GenBank/DDBJ databases">
        <title>Virgibacillus sp. LM2416.</title>
        <authorList>
            <person name="Tak E.J."/>
            <person name="Bae J.-W."/>
        </authorList>
    </citation>
    <scope>NUCLEOTIDE SEQUENCE [LARGE SCALE GENOMIC DNA]</scope>
    <source>
        <strain evidence="1 2">LM2416</strain>
    </source>
</reference>
<dbReference type="Pfam" id="PF13028">
    <property type="entry name" value="DUF3889"/>
    <property type="match status" value="1"/>
</dbReference>
<proteinExistence type="predicted"/>
<dbReference type="Gene3D" id="2.40.40.10">
    <property type="entry name" value="RlpA-like domain"/>
    <property type="match status" value="1"/>
</dbReference>
<evidence type="ECO:0000313" key="1">
    <source>
        <dbReference type="EMBL" id="ASK63406.1"/>
    </source>
</evidence>
<dbReference type="OrthoDB" id="2716326at2"/>
<sequence length="218" mass="24921">MYPNYAFSQYGNWYANCPCYANSYDYYRNYATEYYNYRQQSVRGQATWTTGGTITKCGIPWTDNQSMTVAVGEGSPYQCGQTLKVRNLSMPGREVLVEVVDTVPGYPANRINLQKKAFEALGANPDQGVINIEIIPSPQLELEKWGKYLLEITQTAYPGYNVTEYNTIGKTQLTPTETKETYEFILQSPQERIKIRGNVIYNTNTERIISFDINEVNE</sequence>
<dbReference type="SUPFAM" id="SSF50685">
    <property type="entry name" value="Barwin-like endoglucanases"/>
    <property type="match status" value="1"/>
</dbReference>
<evidence type="ECO:0000313" key="2">
    <source>
        <dbReference type="Proteomes" id="UP000198312"/>
    </source>
</evidence>
<dbReference type="EMBL" id="CP022315">
    <property type="protein sequence ID" value="ASK63406.1"/>
    <property type="molecule type" value="Genomic_DNA"/>
</dbReference>
<name>A0A220U679_9BACI</name>
<protein>
    <submittedName>
        <fullName evidence="1">DUF3889 domain-containing protein</fullName>
    </submittedName>
</protein>
<dbReference type="Gene3D" id="3.10.450.390">
    <property type="entry name" value="Protein of unknown function DUF3889"/>
    <property type="match status" value="1"/>
</dbReference>
<dbReference type="KEGG" id="vil:CFK37_15185"/>
<dbReference type="Proteomes" id="UP000198312">
    <property type="component" value="Chromosome"/>
</dbReference>
<gene>
    <name evidence="1" type="ORF">CFK37_15185</name>
</gene>
<dbReference type="InterPro" id="IPR024987">
    <property type="entry name" value="DUF3889"/>
</dbReference>
<dbReference type="InterPro" id="IPR036908">
    <property type="entry name" value="RlpA-like_sf"/>
</dbReference>
<keyword evidence="2" id="KW-1185">Reference proteome</keyword>